<accession>W6R9Q3</accession>
<reference evidence="2" key="1">
    <citation type="submission" date="2013-11" db="EMBL/GenBank/DDBJ databases">
        <title>Draft genome sequence of the broad-host-range Rhizobium sp. LPU83 strain, a member of the low-genetic diversity Oregon-like Rhizobium sp. group.</title>
        <authorList>
            <person name="Wibberg D."/>
            <person name="Puehler A."/>
            <person name="Schlueter A."/>
        </authorList>
    </citation>
    <scope>NUCLEOTIDE SEQUENCE [LARGE SCALE GENOMIC DNA]</scope>
    <source>
        <strain evidence="2">LPU83</strain>
    </source>
</reference>
<keyword evidence="2" id="KW-0808">Transferase</keyword>
<name>W6R9Q3_9HYPH</name>
<evidence type="ECO:0000256" key="1">
    <source>
        <dbReference type="SAM" id="MobiDB-lite"/>
    </source>
</evidence>
<dbReference type="Proteomes" id="UP000019443">
    <property type="component" value="Chromosome"/>
</dbReference>
<dbReference type="GO" id="GO:0032259">
    <property type="term" value="P:methylation"/>
    <property type="evidence" value="ECO:0007669"/>
    <property type="project" value="UniProtKB-KW"/>
</dbReference>
<dbReference type="REBASE" id="254046">
    <property type="entry name" value="M.Rsp83ORFAP"/>
</dbReference>
<protein>
    <submittedName>
        <fullName evidence="2">Site-specific DNA methylase</fullName>
    </submittedName>
</protein>
<dbReference type="HOGENOM" id="CLU_662015_0_0_5"/>
<gene>
    <name evidence="2" type="ORF">LPU83_1997</name>
</gene>
<organism evidence="2 3">
    <name type="scientific">Rhizobium favelukesii</name>
    <dbReference type="NCBI Taxonomy" id="348824"/>
    <lineage>
        <taxon>Bacteria</taxon>
        <taxon>Pseudomonadati</taxon>
        <taxon>Pseudomonadota</taxon>
        <taxon>Alphaproteobacteria</taxon>
        <taxon>Hyphomicrobiales</taxon>
        <taxon>Rhizobiaceae</taxon>
        <taxon>Rhizobium/Agrobacterium group</taxon>
        <taxon>Rhizobium</taxon>
    </lineage>
</organism>
<dbReference type="eggNOG" id="ENOG50313E0">
    <property type="taxonomic scope" value="Bacteria"/>
</dbReference>
<feature type="region of interest" description="Disordered" evidence="1">
    <location>
        <begin position="213"/>
        <end position="260"/>
    </location>
</feature>
<feature type="compositionally biased region" description="Polar residues" evidence="1">
    <location>
        <begin position="101"/>
        <end position="111"/>
    </location>
</feature>
<dbReference type="AlphaFoldDB" id="W6R9Q3"/>
<keyword evidence="3" id="KW-1185">Reference proteome</keyword>
<keyword evidence="2" id="KW-0489">Methyltransferase</keyword>
<feature type="compositionally biased region" description="Low complexity" evidence="1">
    <location>
        <begin position="112"/>
        <end position="132"/>
    </location>
</feature>
<evidence type="ECO:0000313" key="3">
    <source>
        <dbReference type="Proteomes" id="UP000019443"/>
    </source>
</evidence>
<feature type="region of interest" description="Disordered" evidence="1">
    <location>
        <begin position="101"/>
        <end position="136"/>
    </location>
</feature>
<sequence>MWLYVPNLSTSSPSAQVEEASISASSWQFQALEASAWSRGKPSRSRNWYQLWKRASWLQRLYGAMPEPSTAAHGVAQWTASLGASRVSLIALPAGSKAASTSETFGQQPAASLSSRGHGSSSSRTSPACSRRGMTKSLAQSGFTETFASLASRWREDCSRRQKSARATSASESSSSASQANDWKGSGPTLLRSDGQMRGDRLDYAAEQLWSTPRASDAEKGGPNQSFGAGGMPLPAQASQWSTPSVADTTGGRMSRSGQRSNELLLKGQAFDVSEKMWSTPRVSSERTSSIAMDRPDSVSSLSIAQQAEMVMGEVPREIYLVSEKTQRRLGFDPSLLRDRLTYPVGATLSHPRRSLNPLFVEWLMGWPPAWTLVAWTDFACSETELSHFKQRMRSALLSLGLPQEAPLAQLSLFG</sequence>
<feature type="compositionally biased region" description="Polar residues" evidence="1">
    <location>
        <begin position="237"/>
        <end position="248"/>
    </location>
</feature>
<dbReference type="KEGG" id="rhl:LPU83_1997"/>
<dbReference type="GO" id="GO:0008168">
    <property type="term" value="F:methyltransferase activity"/>
    <property type="evidence" value="ECO:0007669"/>
    <property type="project" value="UniProtKB-KW"/>
</dbReference>
<dbReference type="EMBL" id="HG916852">
    <property type="protein sequence ID" value="CDM57654.1"/>
    <property type="molecule type" value="Genomic_DNA"/>
</dbReference>
<feature type="region of interest" description="Disordered" evidence="1">
    <location>
        <begin position="161"/>
        <end position="195"/>
    </location>
</feature>
<feature type="compositionally biased region" description="Low complexity" evidence="1">
    <location>
        <begin position="165"/>
        <end position="180"/>
    </location>
</feature>
<proteinExistence type="predicted"/>
<evidence type="ECO:0000313" key="2">
    <source>
        <dbReference type="EMBL" id="CDM57654.1"/>
    </source>
</evidence>